<reference evidence="3" key="1">
    <citation type="submission" date="2016-11" db="UniProtKB">
        <authorList>
            <consortium name="WormBaseParasite"/>
        </authorList>
    </citation>
    <scope>IDENTIFICATION</scope>
</reference>
<dbReference type="WBParaSite" id="Csp11.Scaffold629.g15090.t1">
    <property type="protein sequence ID" value="Csp11.Scaffold629.g15090.t1"/>
    <property type="gene ID" value="Csp11.Scaffold629.g15090"/>
</dbReference>
<dbReference type="AlphaFoldDB" id="A0A1I7U5L9"/>
<feature type="domain" description="F-box" evidence="1">
    <location>
        <begin position="3"/>
        <end position="52"/>
    </location>
</feature>
<dbReference type="Pfam" id="PF00646">
    <property type="entry name" value="F-box"/>
    <property type="match status" value="1"/>
</dbReference>
<dbReference type="Proteomes" id="UP000095282">
    <property type="component" value="Unplaced"/>
</dbReference>
<evidence type="ECO:0000259" key="1">
    <source>
        <dbReference type="PROSITE" id="PS50181"/>
    </source>
</evidence>
<keyword evidence="2" id="KW-1185">Reference proteome</keyword>
<dbReference type="InterPro" id="IPR001810">
    <property type="entry name" value="F-box_dom"/>
</dbReference>
<protein>
    <submittedName>
        <fullName evidence="3">F-box domain-containing protein</fullName>
    </submittedName>
</protein>
<organism evidence="2 3">
    <name type="scientific">Caenorhabditis tropicalis</name>
    <dbReference type="NCBI Taxonomy" id="1561998"/>
    <lineage>
        <taxon>Eukaryota</taxon>
        <taxon>Metazoa</taxon>
        <taxon>Ecdysozoa</taxon>
        <taxon>Nematoda</taxon>
        <taxon>Chromadorea</taxon>
        <taxon>Rhabditida</taxon>
        <taxon>Rhabditina</taxon>
        <taxon>Rhabditomorpha</taxon>
        <taxon>Rhabditoidea</taxon>
        <taxon>Rhabditidae</taxon>
        <taxon>Peloderinae</taxon>
        <taxon>Caenorhabditis</taxon>
    </lineage>
</organism>
<dbReference type="PROSITE" id="PS50181">
    <property type="entry name" value="FBOX"/>
    <property type="match status" value="1"/>
</dbReference>
<sequence>MAELQLEDMPMDVIRAIIAPLELRDRLLLRNVSRRLREVVDEAPFTFDFIRIYKDENGIFFTYPGFALAYTGVRHCKIWIGNGRHLRRHRRTPTQVALEYFTRLLSHKSKSINVLDIHVTGDDSEQFLIDLLICMQTIEWQRGCSINVRTVSLQARVFSLAMQHIFESFRLDSLNEVILTILDGMPVTTLEEIKIWRQIQSFRFFGPGLTGLANSPTLSSLTDIFICGVISSQEAMDILTCLINNTHFHKMELIVDFASMFHPAEFARILGVPLANPFQLHHRLQMPDAQEDMEITY</sequence>
<evidence type="ECO:0000313" key="2">
    <source>
        <dbReference type="Proteomes" id="UP000095282"/>
    </source>
</evidence>
<evidence type="ECO:0000313" key="3">
    <source>
        <dbReference type="WBParaSite" id="Csp11.Scaffold629.g15090.t1"/>
    </source>
</evidence>
<dbReference type="SMART" id="SM00256">
    <property type="entry name" value="FBOX"/>
    <property type="match status" value="1"/>
</dbReference>
<proteinExistence type="predicted"/>
<name>A0A1I7U5L9_9PELO</name>
<accession>A0A1I7U5L9</accession>